<dbReference type="OrthoDB" id="9991647at2759"/>
<dbReference type="Proteomes" id="UP000663832">
    <property type="component" value="Unassembled WGS sequence"/>
</dbReference>
<evidence type="ECO:0000256" key="2">
    <source>
        <dbReference type="SAM" id="MobiDB-lite"/>
    </source>
</evidence>
<dbReference type="AlphaFoldDB" id="A0A816AGM5"/>
<dbReference type="EMBL" id="CAJNOM010001202">
    <property type="protein sequence ID" value="CAF1597854.1"/>
    <property type="molecule type" value="Genomic_DNA"/>
</dbReference>
<gene>
    <name evidence="4" type="ORF">QVE165_LOCUS52187</name>
</gene>
<dbReference type="InterPro" id="IPR036860">
    <property type="entry name" value="SH2_dom_sf"/>
</dbReference>
<reference evidence="4" key="1">
    <citation type="submission" date="2021-02" db="EMBL/GenBank/DDBJ databases">
        <authorList>
            <person name="Nowell W R."/>
        </authorList>
    </citation>
    <scope>NUCLEOTIDE SEQUENCE</scope>
</reference>
<feature type="region of interest" description="Disordered" evidence="2">
    <location>
        <begin position="164"/>
        <end position="221"/>
    </location>
</feature>
<dbReference type="SUPFAM" id="SSF55550">
    <property type="entry name" value="SH2 domain"/>
    <property type="match status" value="1"/>
</dbReference>
<proteinExistence type="predicted"/>
<keyword evidence="1" id="KW-0727">SH2 domain</keyword>
<keyword evidence="5" id="KW-1185">Reference proteome</keyword>
<dbReference type="InterPro" id="IPR000980">
    <property type="entry name" value="SH2"/>
</dbReference>
<feature type="domain" description="SH2" evidence="3">
    <location>
        <begin position="237"/>
        <end position="340"/>
    </location>
</feature>
<evidence type="ECO:0000259" key="3">
    <source>
        <dbReference type="PROSITE" id="PS50001"/>
    </source>
</evidence>
<dbReference type="Gene3D" id="3.30.505.10">
    <property type="entry name" value="SH2 domain"/>
    <property type="match status" value="1"/>
</dbReference>
<protein>
    <recommendedName>
        <fullName evidence="3">SH2 domain-containing protein</fullName>
    </recommendedName>
</protein>
<comment type="caution">
    <text evidence="4">The sequence shown here is derived from an EMBL/GenBank/DDBJ whole genome shotgun (WGS) entry which is preliminary data.</text>
</comment>
<sequence>MGTLKTIFKKLSGDTKTLYEYETYSYKDIQSQWIIYQDNLHYLCNTNVLGQSVFKIYRVVLVRMPVENMEDIIGLYLFPDEKKSSSNFFSINKKTIINNRCNKTITPIPKCFLFELKFIDKENSEIFGAKDDPTRTIWVNMLENLVLKLKLPPTDSAPSYLTPIPIEESRDKPSNSLKQGTNGCNMNKQEIFNSSRSQSNPDMSPYSVVDPVHHSRSSVPLKSNNDIHIQQNKKMLWNDIYYSNENNDYRSVITKTGEYGTFLIRPQSKKTNSNDHNYTLCLYHNSNDVRCFRIQEFPGNRYGLSKKDNRKFVDIIQLCQYYTNHELPMDIRNIYLKKPYKYNEHQNYYIE</sequence>
<organism evidence="4 5">
    <name type="scientific">Adineta steineri</name>
    <dbReference type="NCBI Taxonomy" id="433720"/>
    <lineage>
        <taxon>Eukaryota</taxon>
        <taxon>Metazoa</taxon>
        <taxon>Spiralia</taxon>
        <taxon>Gnathifera</taxon>
        <taxon>Rotifera</taxon>
        <taxon>Eurotatoria</taxon>
        <taxon>Bdelloidea</taxon>
        <taxon>Adinetida</taxon>
        <taxon>Adinetidae</taxon>
        <taxon>Adineta</taxon>
    </lineage>
</organism>
<dbReference type="PROSITE" id="PS50001">
    <property type="entry name" value="SH2"/>
    <property type="match status" value="1"/>
</dbReference>
<name>A0A816AGM5_9BILA</name>
<accession>A0A816AGM5</accession>
<evidence type="ECO:0000313" key="5">
    <source>
        <dbReference type="Proteomes" id="UP000663832"/>
    </source>
</evidence>
<evidence type="ECO:0000313" key="4">
    <source>
        <dbReference type="EMBL" id="CAF1597854.1"/>
    </source>
</evidence>
<dbReference type="CDD" id="cd00173">
    <property type="entry name" value="SH2"/>
    <property type="match status" value="1"/>
</dbReference>
<feature type="compositionally biased region" description="Polar residues" evidence="2">
    <location>
        <begin position="174"/>
        <end position="202"/>
    </location>
</feature>
<evidence type="ECO:0000256" key="1">
    <source>
        <dbReference type="PROSITE-ProRule" id="PRU00191"/>
    </source>
</evidence>
<dbReference type="Pfam" id="PF00017">
    <property type="entry name" value="SH2"/>
    <property type="match status" value="1"/>
</dbReference>